<comment type="similarity">
    <text evidence="1">Belongs to the KIN17 family.</text>
</comment>
<evidence type="ECO:0000256" key="3">
    <source>
        <dbReference type="ARBA" id="ARBA00022771"/>
    </source>
</evidence>
<feature type="compositionally biased region" description="Basic and acidic residues" evidence="5">
    <location>
        <begin position="259"/>
        <end position="304"/>
    </location>
</feature>
<evidence type="ECO:0000259" key="6">
    <source>
        <dbReference type="PROSITE" id="PS00028"/>
    </source>
</evidence>
<dbReference type="PANTHER" id="PTHR12805">
    <property type="entry name" value="KIN17 KIN, ANTIGENIC DETERMINANT OF RECA PROTEIN HOMOLOG"/>
    <property type="match status" value="1"/>
</dbReference>
<evidence type="ECO:0000256" key="1">
    <source>
        <dbReference type="ARBA" id="ARBA00008517"/>
    </source>
</evidence>
<dbReference type="InterPro" id="IPR041330">
    <property type="entry name" value="KN17_SH3"/>
</dbReference>
<gene>
    <name evidence="7" type="ORF">PFISCL1PPCAC_24238</name>
</gene>
<dbReference type="GO" id="GO:0008270">
    <property type="term" value="F:zinc ion binding"/>
    <property type="evidence" value="ECO:0007669"/>
    <property type="project" value="UniProtKB-KW"/>
</dbReference>
<accession>A0AAV5WKY7</accession>
<evidence type="ECO:0000313" key="8">
    <source>
        <dbReference type="Proteomes" id="UP001432322"/>
    </source>
</evidence>
<dbReference type="FunFam" id="2.30.30.30:FF:000021">
    <property type="entry name" value="DNA/RNA-binding protein KIN17, putative"/>
    <property type="match status" value="1"/>
</dbReference>
<feature type="compositionally biased region" description="Basic and acidic residues" evidence="5">
    <location>
        <begin position="235"/>
        <end position="251"/>
    </location>
</feature>
<sequence>MGKHEKGTPKEIANRSKSKGLQKLKFYCEMCQKQCRDANGFKCHLTSEAHQRQLLLFAENSNQYLKEYSNEFRSTFLKILRTCHGTKRVRANEVYQEYIREKNHVHMNSTVWHTLTGFINWLGKEGICHVDLTEKGWYIAYIDKEAEMRKEDLVKKAKAEKDDEDRMKGLIDAQIARAKEQQGDVEEYQPTDLLRNEDDDKVAFSLGSKKPTAEDLKKPTAALIEASGSVFDRLKKDSKEGIKKEPREDRKRSRSRSRDRHESKRYRDDRDRPSTSSRGRDEGKKKSALDEIKEMEERKREKQNRKDFWMTPGIMVKVTTKKLGADYYKAKGEVRKMVDEYTANVKLDDGTLVKLDQEHVETVIPSIGREMLIVNGAYRGARAILEAIHEKSFEVELSINEGHLKGRKVRVPYEDASKLA</sequence>
<dbReference type="Gene3D" id="2.30.30.140">
    <property type="match status" value="1"/>
</dbReference>
<dbReference type="InterPro" id="IPR041995">
    <property type="entry name" value="KOW_KIN17"/>
</dbReference>
<dbReference type="AlphaFoldDB" id="A0AAV5WKY7"/>
<name>A0AAV5WKY7_9BILA</name>
<feature type="region of interest" description="Disordered" evidence="5">
    <location>
        <begin position="177"/>
        <end position="196"/>
    </location>
</feature>
<dbReference type="Gene3D" id="1.10.10.2030">
    <property type="entry name" value="DNA/RNA-binding protein Kin17, conserved domain"/>
    <property type="match status" value="1"/>
</dbReference>
<dbReference type="GO" id="GO:0006260">
    <property type="term" value="P:DNA replication"/>
    <property type="evidence" value="ECO:0007669"/>
    <property type="project" value="TreeGrafter"/>
</dbReference>
<dbReference type="CDD" id="cd13155">
    <property type="entry name" value="KOW_KIN17"/>
    <property type="match status" value="1"/>
</dbReference>
<dbReference type="GO" id="GO:0003690">
    <property type="term" value="F:double-stranded DNA binding"/>
    <property type="evidence" value="ECO:0007669"/>
    <property type="project" value="TreeGrafter"/>
</dbReference>
<keyword evidence="4" id="KW-0862">Zinc</keyword>
<evidence type="ECO:0000256" key="2">
    <source>
        <dbReference type="ARBA" id="ARBA00022723"/>
    </source>
</evidence>
<proteinExistence type="inferred from homology"/>
<dbReference type="InterPro" id="IPR037321">
    <property type="entry name" value="KIN17-like"/>
</dbReference>
<dbReference type="FunFam" id="1.10.10.2030:FF:000001">
    <property type="entry name" value="DNA/RNA-binding protein KIN17, putative"/>
    <property type="match status" value="1"/>
</dbReference>
<evidence type="ECO:0000313" key="7">
    <source>
        <dbReference type="EMBL" id="GMT32941.1"/>
    </source>
</evidence>
<dbReference type="Gene3D" id="2.30.30.30">
    <property type="match status" value="1"/>
</dbReference>
<dbReference type="Pfam" id="PF10357">
    <property type="entry name" value="WH_KIN17"/>
    <property type="match status" value="1"/>
</dbReference>
<dbReference type="PANTHER" id="PTHR12805:SF0">
    <property type="entry name" value="DNA_RNA-BINDING PROTEIN KIN17"/>
    <property type="match status" value="1"/>
</dbReference>
<keyword evidence="8" id="KW-1185">Reference proteome</keyword>
<protein>
    <recommendedName>
        <fullName evidence="6">C2H2-type domain-containing protein</fullName>
    </recommendedName>
</protein>
<keyword evidence="2" id="KW-0479">Metal-binding</keyword>
<keyword evidence="3" id="KW-0863">Zinc-finger</keyword>
<dbReference type="SMART" id="SM01253">
    <property type="entry name" value="Kin17_mid"/>
    <property type="match status" value="1"/>
</dbReference>
<dbReference type="SUPFAM" id="SSF57667">
    <property type="entry name" value="beta-beta-alpha zinc fingers"/>
    <property type="match status" value="1"/>
</dbReference>
<dbReference type="InterPro" id="IPR036236">
    <property type="entry name" value="Znf_C2H2_sf"/>
</dbReference>
<dbReference type="GO" id="GO:0006974">
    <property type="term" value="P:DNA damage response"/>
    <property type="evidence" value="ECO:0007669"/>
    <property type="project" value="TreeGrafter"/>
</dbReference>
<dbReference type="GO" id="GO:0005634">
    <property type="term" value="C:nucleus"/>
    <property type="evidence" value="ECO:0007669"/>
    <property type="project" value="TreeGrafter"/>
</dbReference>
<evidence type="ECO:0000256" key="5">
    <source>
        <dbReference type="SAM" id="MobiDB-lite"/>
    </source>
</evidence>
<dbReference type="EMBL" id="BTSY01000006">
    <property type="protein sequence ID" value="GMT32941.1"/>
    <property type="molecule type" value="Genomic_DNA"/>
</dbReference>
<dbReference type="InterPro" id="IPR019447">
    <property type="entry name" value="DNA/RNA-bd_Kin17_WH-like_dom"/>
</dbReference>
<feature type="region of interest" description="Disordered" evidence="5">
    <location>
        <begin position="235"/>
        <end position="304"/>
    </location>
</feature>
<dbReference type="InterPro" id="IPR056767">
    <property type="entry name" value="C2H2-Znf_KIN17"/>
</dbReference>
<organism evidence="7 8">
    <name type="scientific">Pristionchus fissidentatus</name>
    <dbReference type="NCBI Taxonomy" id="1538716"/>
    <lineage>
        <taxon>Eukaryota</taxon>
        <taxon>Metazoa</taxon>
        <taxon>Ecdysozoa</taxon>
        <taxon>Nematoda</taxon>
        <taxon>Chromadorea</taxon>
        <taxon>Rhabditida</taxon>
        <taxon>Rhabditina</taxon>
        <taxon>Diplogasteromorpha</taxon>
        <taxon>Diplogasteroidea</taxon>
        <taxon>Neodiplogasteridae</taxon>
        <taxon>Pristionchus</taxon>
    </lineage>
</organism>
<dbReference type="InterPro" id="IPR014722">
    <property type="entry name" value="Rib_uL2_dom2"/>
</dbReference>
<dbReference type="Pfam" id="PF25095">
    <property type="entry name" value="C2H2-zf_KIN17"/>
    <property type="match status" value="1"/>
</dbReference>
<feature type="domain" description="C2H2-type" evidence="6">
    <location>
        <begin position="28"/>
        <end position="50"/>
    </location>
</feature>
<dbReference type="InterPro" id="IPR038254">
    <property type="entry name" value="KIN17_WH-like_sf"/>
</dbReference>
<dbReference type="PROSITE" id="PS00028">
    <property type="entry name" value="ZINC_FINGER_C2H2_1"/>
    <property type="match status" value="1"/>
</dbReference>
<reference evidence="7" key="1">
    <citation type="submission" date="2023-10" db="EMBL/GenBank/DDBJ databases">
        <title>Genome assembly of Pristionchus species.</title>
        <authorList>
            <person name="Yoshida K."/>
            <person name="Sommer R.J."/>
        </authorList>
    </citation>
    <scope>NUCLEOTIDE SEQUENCE</scope>
    <source>
        <strain evidence="7">RS5133</strain>
    </source>
</reference>
<dbReference type="Proteomes" id="UP001432322">
    <property type="component" value="Unassembled WGS sequence"/>
</dbReference>
<dbReference type="Pfam" id="PF25092">
    <property type="entry name" value="SH3_KIN17_C"/>
    <property type="match status" value="1"/>
</dbReference>
<dbReference type="InterPro" id="IPR013087">
    <property type="entry name" value="Znf_C2H2_type"/>
</dbReference>
<comment type="caution">
    <text evidence="7">The sequence shown here is derived from an EMBL/GenBank/DDBJ whole genome shotgun (WGS) entry which is preliminary data.</text>
</comment>
<evidence type="ECO:0000256" key="4">
    <source>
        <dbReference type="ARBA" id="ARBA00022833"/>
    </source>
</evidence>
<dbReference type="Pfam" id="PF18131">
    <property type="entry name" value="KN17_SH3"/>
    <property type="match status" value="1"/>
</dbReference>